<sequence length="748" mass="82809">MAPPQEAVGALAAGLQQSLTKAFGSKSSPYDRVGVLVLCWAEDDFPISCRAEALKVANILESGYCYEVETFLIPVQNSRASQNALEAAVVGFKQRYDMDGEANLMIVYYSGHADPDEHRGKAVWTARRAGEPRVDWFQVQPMLFRCRCDVLLVLDCCHASLATKGRDEGRLEVIAATDDAGWTPRPGPQSFTHFLVEILQGALQENKAVRVLEVQKLLNERACRNPFYINMRDDPKSSILLSPLPDRETSTDSRAPTIPDPLASLTFTVSLGETLSLTAIREIGDWLKNTAPSLIMRVNVDRVVDLSAGIQEFAFGRDASGVEGRLIDSCDDNDRSSFLSLVKGLALDVGEARARMTATDVSTADADDQQPARVAAEAWSKLDDRVNRVFRALLCLISGHSSFQEPDQLKALLSNETAGRAGLVKPLQLSLVAINPDTLPRPSPTSCSVRFDRLCSDGDVYVTGWHENGERLIVELVPGNELESDLWRTQTLLSQPIPESLRIAQCVGVITEPTTRRRGLVFSPGCSFQSAARLVDVFGEDAATPPLEHRFRIAYELALSLQAIHLVRWVHKGVRASNVLILRGNDGSLEPYLLGFRMSREGVEGIASLMLPEYRAEHLIYLPGSRWGNPREKFTYQHDVYAMGILLLEIGLWASWRTIDPRLKRPRITYDTVRSHLAEICRGYLTEAMGTRYATVVAHCLDDWDGGQGKAKTRMDYEKEVVSVLQELWAALSCSPQLPCGAFPHLNS</sequence>
<dbReference type="EMBL" id="JAUKUA010000003">
    <property type="protein sequence ID" value="KAK0719308.1"/>
    <property type="molecule type" value="Genomic_DNA"/>
</dbReference>
<dbReference type="Proteomes" id="UP001172102">
    <property type="component" value="Unassembled WGS sequence"/>
</dbReference>
<evidence type="ECO:0000313" key="1">
    <source>
        <dbReference type="EMBL" id="KAK0719308.1"/>
    </source>
</evidence>
<dbReference type="SUPFAM" id="SSF56112">
    <property type="entry name" value="Protein kinase-like (PK-like)"/>
    <property type="match status" value="1"/>
</dbReference>
<evidence type="ECO:0008006" key="3">
    <source>
        <dbReference type="Google" id="ProtNLM"/>
    </source>
</evidence>
<proteinExistence type="predicted"/>
<dbReference type="Gene3D" id="1.10.510.10">
    <property type="entry name" value="Transferase(Phosphotransferase) domain 1"/>
    <property type="match status" value="1"/>
</dbReference>
<name>A0AA40ANX4_9PEZI</name>
<dbReference type="PANTHER" id="PTHR37542:SF3">
    <property type="entry name" value="PRION-INHIBITION AND PROPAGATION HELO DOMAIN-CONTAINING PROTEIN"/>
    <property type="match status" value="1"/>
</dbReference>
<dbReference type="InterPro" id="IPR011009">
    <property type="entry name" value="Kinase-like_dom_sf"/>
</dbReference>
<evidence type="ECO:0000313" key="2">
    <source>
        <dbReference type="Proteomes" id="UP001172102"/>
    </source>
</evidence>
<dbReference type="AlphaFoldDB" id="A0AA40ANX4"/>
<keyword evidence="2" id="KW-1185">Reference proteome</keyword>
<comment type="caution">
    <text evidence="1">The sequence shown here is derived from an EMBL/GenBank/DDBJ whole genome shotgun (WGS) entry which is preliminary data.</text>
</comment>
<reference evidence="1" key="1">
    <citation type="submission" date="2023-06" db="EMBL/GenBank/DDBJ databases">
        <title>Genome-scale phylogeny and comparative genomics of the fungal order Sordariales.</title>
        <authorList>
            <consortium name="Lawrence Berkeley National Laboratory"/>
            <person name="Hensen N."/>
            <person name="Bonometti L."/>
            <person name="Westerberg I."/>
            <person name="Brannstrom I.O."/>
            <person name="Guillou S."/>
            <person name="Cros-Aarteil S."/>
            <person name="Calhoun S."/>
            <person name="Haridas S."/>
            <person name="Kuo A."/>
            <person name="Mondo S."/>
            <person name="Pangilinan J."/>
            <person name="Riley R."/>
            <person name="Labutti K."/>
            <person name="Andreopoulos B."/>
            <person name="Lipzen A."/>
            <person name="Chen C."/>
            <person name="Yanf M."/>
            <person name="Daum C."/>
            <person name="Ng V."/>
            <person name="Clum A."/>
            <person name="Steindorff A."/>
            <person name="Ohm R."/>
            <person name="Martin F."/>
            <person name="Silar P."/>
            <person name="Natvig D."/>
            <person name="Lalanne C."/>
            <person name="Gautier V."/>
            <person name="Ament-Velasquez S.L."/>
            <person name="Kruys A."/>
            <person name="Hutchinson M.I."/>
            <person name="Powell A.J."/>
            <person name="Barry K."/>
            <person name="Miller A.N."/>
            <person name="Grigoriev I.V."/>
            <person name="Debuchy R."/>
            <person name="Gladieux P."/>
            <person name="Thoren M.H."/>
            <person name="Johannesson H."/>
        </authorList>
    </citation>
    <scope>NUCLEOTIDE SEQUENCE</scope>
    <source>
        <strain evidence="1">SMH4607-1</strain>
    </source>
</reference>
<gene>
    <name evidence="1" type="ORF">B0H67DRAFT_642672</name>
</gene>
<accession>A0AA40ANX4</accession>
<protein>
    <recommendedName>
        <fullName evidence="3">Protein kinase domain-containing protein</fullName>
    </recommendedName>
</protein>
<organism evidence="1 2">
    <name type="scientific">Lasiosphaeris hirsuta</name>
    <dbReference type="NCBI Taxonomy" id="260670"/>
    <lineage>
        <taxon>Eukaryota</taxon>
        <taxon>Fungi</taxon>
        <taxon>Dikarya</taxon>
        <taxon>Ascomycota</taxon>
        <taxon>Pezizomycotina</taxon>
        <taxon>Sordariomycetes</taxon>
        <taxon>Sordariomycetidae</taxon>
        <taxon>Sordariales</taxon>
        <taxon>Lasiosphaeriaceae</taxon>
        <taxon>Lasiosphaeris</taxon>
    </lineage>
</organism>
<dbReference type="PANTHER" id="PTHR37542">
    <property type="entry name" value="HELO DOMAIN-CONTAINING PROTEIN-RELATED"/>
    <property type="match status" value="1"/>
</dbReference>